<dbReference type="Gene3D" id="2.60.120.330">
    <property type="entry name" value="B-lactam Antibiotic, Isopenicillin N Synthase, Chain"/>
    <property type="match status" value="1"/>
</dbReference>
<organism evidence="3 4">
    <name type="scientific">Triparma retinervis</name>
    <dbReference type="NCBI Taxonomy" id="2557542"/>
    <lineage>
        <taxon>Eukaryota</taxon>
        <taxon>Sar</taxon>
        <taxon>Stramenopiles</taxon>
        <taxon>Ochrophyta</taxon>
        <taxon>Bolidophyceae</taxon>
        <taxon>Parmales</taxon>
        <taxon>Triparmaceae</taxon>
        <taxon>Triparma</taxon>
    </lineage>
</organism>
<keyword evidence="4" id="KW-1185">Reference proteome</keyword>
<feature type="region of interest" description="Disordered" evidence="1">
    <location>
        <begin position="495"/>
        <end position="540"/>
    </location>
</feature>
<sequence>MSERKTLKDYLRRIGAFKTQHDRKTKRSLGQHLIGTYDLLTRAGCEEATALAGGLHSIYGTSVFKRATVQPTDIHRAAVAKIFGTYVEKLAFLFHIFDRPKGLESGEPRPRWSVDITISKRELRDLRLIEASNQLEQSPKIDLKKGLPTIWKVWEDQKERRETRRAVGVVKSRWWHRVVWRYGSCVGRLRFGLKVKVGSKNLFLPLPLDAISVRRALLAASGLSEIESAIVGFVIKGEANYGMPPAPINMLSRFSSSACAGFELEQPWLPALPIEIVAKEPPLLNIECELPQNEAIKLASLMNENDKDSGQRILEAFSEQGFVVVDLGEAFAEAVNQAYAGTGVILEGLRGEKMKGERRLNFDGGRYCGYGFDVAREWVQMRSGAAEKFTWPSGTDAHVASLKTVHDECNRVARAILSKVLKALWVEEAERPSIESLLDAPGEEGEDAFGGSVQRFFRLKDNPRGRINYKSFPHADMGILTVAPRASSPALELVTPMGSTSRPEENLKDSECVVFGGEKRSEERGSKEEKRSKEVREPQV</sequence>
<dbReference type="EMBL" id="BRXZ01002112">
    <property type="protein sequence ID" value="GMH54699.1"/>
    <property type="molecule type" value="Genomic_DNA"/>
</dbReference>
<dbReference type="InterPro" id="IPR027443">
    <property type="entry name" value="IPNS-like_sf"/>
</dbReference>
<proteinExistence type="predicted"/>
<evidence type="ECO:0000256" key="1">
    <source>
        <dbReference type="SAM" id="MobiDB-lite"/>
    </source>
</evidence>
<dbReference type="OrthoDB" id="420380at2759"/>
<dbReference type="AlphaFoldDB" id="A0A9W6ZQE6"/>
<dbReference type="SUPFAM" id="SSF51197">
    <property type="entry name" value="Clavaminate synthase-like"/>
    <property type="match status" value="1"/>
</dbReference>
<dbReference type="InterPro" id="IPR049202">
    <property type="entry name" value="DUF6817"/>
</dbReference>
<reference evidence="3" key="1">
    <citation type="submission" date="2022-07" db="EMBL/GenBank/DDBJ databases">
        <title>Genome analysis of Parmales, a sister group of diatoms, reveals the evolutionary specialization of diatoms from phago-mixotrophs to photoautotrophs.</title>
        <authorList>
            <person name="Ban H."/>
            <person name="Sato S."/>
            <person name="Yoshikawa S."/>
            <person name="Kazumasa Y."/>
            <person name="Nakamura Y."/>
            <person name="Ichinomiya M."/>
            <person name="Saitoh K."/>
            <person name="Sato N."/>
            <person name="Blanc-Mathieu R."/>
            <person name="Endo H."/>
            <person name="Kuwata A."/>
            <person name="Ogata H."/>
        </authorList>
    </citation>
    <scope>NUCLEOTIDE SEQUENCE</scope>
</reference>
<feature type="compositionally biased region" description="Basic and acidic residues" evidence="1">
    <location>
        <begin position="502"/>
        <end position="540"/>
    </location>
</feature>
<evidence type="ECO:0000259" key="2">
    <source>
        <dbReference type="Pfam" id="PF20680"/>
    </source>
</evidence>
<feature type="domain" description="DUF6817" evidence="2">
    <location>
        <begin position="11"/>
        <end position="99"/>
    </location>
</feature>
<gene>
    <name evidence="3" type="ORF">TrRE_jg1811</name>
</gene>
<dbReference type="Proteomes" id="UP001165082">
    <property type="component" value="Unassembled WGS sequence"/>
</dbReference>
<accession>A0A9W6ZQE6</accession>
<protein>
    <recommendedName>
        <fullName evidence="2">DUF6817 domain-containing protein</fullName>
    </recommendedName>
</protein>
<evidence type="ECO:0000313" key="3">
    <source>
        <dbReference type="EMBL" id="GMH54699.1"/>
    </source>
</evidence>
<name>A0A9W6ZQE6_9STRA</name>
<evidence type="ECO:0000313" key="4">
    <source>
        <dbReference type="Proteomes" id="UP001165082"/>
    </source>
</evidence>
<dbReference type="Pfam" id="PF20680">
    <property type="entry name" value="DUF6817"/>
    <property type="match status" value="1"/>
</dbReference>
<comment type="caution">
    <text evidence="3">The sequence shown here is derived from an EMBL/GenBank/DDBJ whole genome shotgun (WGS) entry which is preliminary data.</text>
</comment>